<keyword evidence="13" id="KW-1185">Reference proteome</keyword>
<dbReference type="AlphaFoldDB" id="A0AAE0T2A2"/>
<protein>
    <recommendedName>
        <fullName evidence="11">Protein kinase domain-containing protein</fullName>
    </recommendedName>
</protein>
<evidence type="ECO:0000256" key="7">
    <source>
        <dbReference type="ARBA" id="ARBA00023306"/>
    </source>
</evidence>
<evidence type="ECO:0000256" key="2">
    <source>
        <dbReference type="ARBA" id="ARBA00022553"/>
    </source>
</evidence>
<evidence type="ECO:0000313" key="12">
    <source>
        <dbReference type="EMBL" id="KAK3602512.1"/>
    </source>
</evidence>
<dbReference type="PANTHER" id="PTHR24055">
    <property type="entry name" value="MITOGEN-ACTIVATED PROTEIN KINASE"/>
    <property type="match status" value="1"/>
</dbReference>
<feature type="region of interest" description="Disordered" evidence="10">
    <location>
        <begin position="491"/>
        <end position="617"/>
    </location>
</feature>
<reference evidence="12" key="1">
    <citation type="journal article" date="2021" name="Genome Biol. Evol.">
        <title>A High-Quality Reference Genome for a Parasitic Bivalve with Doubly Uniparental Inheritance (Bivalvia: Unionida).</title>
        <authorList>
            <person name="Smith C.H."/>
        </authorList>
    </citation>
    <scope>NUCLEOTIDE SEQUENCE</scope>
    <source>
        <strain evidence="12">CHS0354</strain>
    </source>
</reference>
<feature type="binding site" evidence="8">
    <location>
        <position position="55"/>
    </location>
    <ligand>
        <name>ATP</name>
        <dbReference type="ChEBI" id="CHEBI:30616"/>
    </ligand>
</feature>
<dbReference type="GO" id="GO:0004707">
    <property type="term" value="F:MAP kinase activity"/>
    <property type="evidence" value="ECO:0007669"/>
    <property type="project" value="InterPro"/>
</dbReference>
<organism evidence="12 13">
    <name type="scientific">Potamilus streckersoni</name>
    <dbReference type="NCBI Taxonomy" id="2493646"/>
    <lineage>
        <taxon>Eukaryota</taxon>
        <taxon>Metazoa</taxon>
        <taxon>Spiralia</taxon>
        <taxon>Lophotrochozoa</taxon>
        <taxon>Mollusca</taxon>
        <taxon>Bivalvia</taxon>
        <taxon>Autobranchia</taxon>
        <taxon>Heteroconchia</taxon>
        <taxon>Palaeoheterodonta</taxon>
        <taxon>Unionida</taxon>
        <taxon>Unionoidea</taxon>
        <taxon>Unionidae</taxon>
        <taxon>Ambleminae</taxon>
        <taxon>Lampsilini</taxon>
        <taxon>Potamilus</taxon>
    </lineage>
</organism>
<name>A0AAE0T2A2_9BIVA</name>
<dbReference type="Proteomes" id="UP001195483">
    <property type="component" value="Unassembled WGS sequence"/>
</dbReference>
<dbReference type="Gene3D" id="3.30.200.20">
    <property type="entry name" value="Phosphorylase Kinase, domain 1"/>
    <property type="match status" value="1"/>
</dbReference>
<keyword evidence="6 8" id="KW-0067">ATP-binding</keyword>
<accession>A0AAE0T2A2</accession>
<keyword evidence="3" id="KW-0808">Transferase</keyword>
<dbReference type="FunFam" id="1.10.510.10:FF:000098">
    <property type="entry name" value="Mitogen-activated protein kinase 1"/>
    <property type="match status" value="1"/>
</dbReference>
<feature type="compositionally biased region" description="Basic and acidic residues" evidence="10">
    <location>
        <begin position="547"/>
        <end position="572"/>
    </location>
</feature>
<evidence type="ECO:0000313" key="13">
    <source>
        <dbReference type="Proteomes" id="UP001195483"/>
    </source>
</evidence>
<dbReference type="EMBL" id="JAEAOA010001758">
    <property type="protein sequence ID" value="KAK3602512.1"/>
    <property type="molecule type" value="Genomic_DNA"/>
</dbReference>
<dbReference type="Gene3D" id="1.10.510.10">
    <property type="entry name" value="Transferase(Phosphotransferase) domain 1"/>
    <property type="match status" value="1"/>
</dbReference>
<evidence type="ECO:0000256" key="1">
    <source>
        <dbReference type="ARBA" id="ARBA00022527"/>
    </source>
</evidence>
<dbReference type="InterPro" id="IPR008271">
    <property type="entry name" value="Ser/Thr_kinase_AS"/>
</dbReference>
<feature type="region of interest" description="Disordered" evidence="10">
    <location>
        <begin position="680"/>
        <end position="728"/>
    </location>
</feature>
<feature type="compositionally biased region" description="Basic and acidic residues" evidence="10">
    <location>
        <begin position="494"/>
        <end position="534"/>
    </location>
</feature>
<feature type="domain" description="Protein kinase" evidence="11">
    <location>
        <begin position="25"/>
        <end position="325"/>
    </location>
</feature>
<dbReference type="InterPro" id="IPR017441">
    <property type="entry name" value="Protein_kinase_ATP_BS"/>
</dbReference>
<reference evidence="12" key="3">
    <citation type="submission" date="2023-05" db="EMBL/GenBank/DDBJ databases">
        <authorList>
            <person name="Smith C.H."/>
        </authorList>
    </citation>
    <scope>NUCLEOTIDE SEQUENCE</scope>
    <source>
        <strain evidence="12">CHS0354</strain>
        <tissue evidence="12">Mantle</tissue>
    </source>
</reference>
<evidence type="ECO:0000256" key="8">
    <source>
        <dbReference type="PROSITE-ProRule" id="PRU10141"/>
    </source>
</evidence>
<keyword evidence="2" id="KW-0597">Phosphoprotein</keyword>
<feature type="coiled-coil region" evidence="9">
    <location>
        <begin position="642"/>
        <end position="676"/>
    </location>
</feature>
<dbReference type="SMART" id="SM00220">
    <property type="entry name" value="S_TKc"/>
    <property type="match status" value="1"/>
</dbReference>
<dbReference type="InterPro" id="IPR050117">
    <property type="entry name" value="MAPK"/>
</dbReference>
<evidence type="ECO:0000256" key="9">
    <source>
        <dbReference type="SAM" id="Coils"/>
    </source>
</evidence>
<keyword evidence="4 8" id="KW-0547">Nucleotide-binding</keyword>
<dbReference type="GO" id="GO:0005524">
    <property type="term" value="F:ATP binding"/>
    <property type="evidence" value="ECO:0007669"/>
    <property type="project" value="UniProtKB-UniRule"/>
</dbReference>
<evidence type="ECO:0000256" key="3">
    <source>
        <dbReference type="ARBA" id="ARBA00022679"/>
    </source>
</evidence>
<gene>
    <name evidence="12" type="ORF">CHS0354_029325</name>
</gene>
<dbReference type="InterPro" id="IPR000719">
    <property type="entry name" value="Prot_kinase_dom"/>
</dbReference>
<reference evidence="12" key="2">
    <citation type="journal article" date="2021" name="Genome Biol. Evol.">
        <title>Developing a high-quality reference genome for a parasitic bivalve with doubly uniparental inheritance (Bivalvia: Unionida).</title>
        <authorList>
            <person name="Smith C.H."/>
        </authorList>
    </citation>
    <scope>NUCLEOTIDE SEQUENCE</scope>
    <source>
        <strain evidence="12">CHS0354</strain>
        <tissue evidence="12">Mantle</tissue>
    </source>
</reference>
<dbReference type="InterPro" id="IPR008350">
    <property type="entry name" value="MAPK_ERK3/4"/>
</dbReference>
<comment type="caution">
    <text evidence="12">The sequence shown here is derived from an EMBL/GenBank/DDBJ whole genome shotgun (WGS) entry which is preliminary data.</text>
</comment>
<feature type="compositionally biased region" description="Basic residues" evidence="10">
    <location>
        <begin position="598"/>
        <end position="610"/>
    </location>
</feature>
<dbReference type="PROSITE" id="PS00107">
    <property type="entry name" value="PROTEIN_KINASE_ATP"/>
    <property type="match status" value="1"/>
</dbReference>
<proteinExistence type="predicted"/>
<evidence type="ECO:0000259" key="11">
    <source>
        <dbReference type="PROSITE" id="PS50011"/>
    </source>
</evidence>
<dbReference type="SUPFAM" id="SSF56112">
    <property type="entry name" value="Protein kinase-like (PK-like)"/>
    <property type="match status" value="1"/>
</dbReference>
<keyword evidence="9" id="KW-0175">Coiled coil</keyword>
<dbReference type="Pfam" id="PF00069">
    <property type="entry name" value="Pkinase"/>
    <property type="match status" value="1"/>
</dbReference>
<keyword evidence="7" id="KW-0131">Cell cycle</keyword>
<evidence type="ECO:0000256" key="5">
    <source>
        <dbReference type="ARBA" id="ARBA00022777"/>
    </source>
</evidence>
<evidence type="ECO:0000256" key="4">
    <source>
        <dbReference type="ARBA" id="ARBA00022741"/>
    </source>
</evidence>
<keyword evidence="5" id="KW-0418">Kinase</keyword>
<dbReference type="FunFam" id="3.30.200.20:FF:000281">
    <property type="entry name" value="Mitogen-activated protein kinase 4"/>
    <property type="match status" value="1"/>
</dbReference>
<keyword evidence="1" id="KW-0723">Serine/threonine-protein kinase</keyword>
<dbReference type="InterPro" id="IPR011009">
    <property type="entry name" value="Kinase-like_dom_sf"/>
</dbReference>
<evidence type="ECO:0000256" key="6">
    <source>
        <dbReference type="ARBA" id="ARBA00022840"/>
    </source>
</evidence>
<sequence>MAENEANQGPYLVAKEGGFNVDPRFTDLQPIGHGGHGVVYAAVDSDCDKAVAIKKLSFADKRTCKYALREVRIMRRLQHDNIITVYEVLGPDGHSIDHTSSGGLQHYRDMTSMYLVQELLHTDLHQLIATRQLTEEHTRLFLYQILRGLKYIHSANILHRDLKPANLLVNVEDLVLKIADFGLARVVDPDYIHKGFLTDGMGTCWYRSPELIISPRDYTKAIDIWSVGCIFGEMLIGKPLFPGAHEMDQIGRIIDAIHLSDNEWNKISQILPMNILNKHNRIPVLPLKERIKDADLNALDLLEKLLIFEPSQRITSEEALAHPYFSHLSCPEDEPVALKKFQIEHEVDDLSPKTLRRIISIEITNEVETCGIIYPTPSNTSKNICSQNSSIELKELILDTSAYIEEYLEVDPNNINSNVLEENSLIEDKNKSNSDSVDSLLQKDKNRSDSLNSLDILPEDKSPVVVLDFQAVIMPRLCEDFKQLRVLVDLPDNENGKDQNSPKETLEDKLKNDEESYESKCKDAKVRRPDRLIVELENSNAKRKSSTQKDKDRLNEEKRAECPKERLNKAAKEVSNTSCDGKWNKDHAKFGNTDRKSSKIKHEKKKKNHNNKYSSVDEDSQDFDALYRLPTEHLTGRRNRHNNDIRKNVEQQLRLHEQLNERLRRAELEKERCIGAVGGVQGSPVEWEETDHPCGHGTQDGNISPNSEHSRESSPSSDNNSFRHRWDK</sequence>
<dbReference type="PRINTS" id="PR01771">
    <property type="entry name" value="ERK3ERK4MAPK"/>
</dbReference>
<dbReference type="PROSITE" id="PS00108">
    <property type="entry name" value="PROTEIN_KINASE_ST"/>
    <property type="match status" value="1"/>
</dbReference>
<evidence type="ECO:0000256" key="10">
    <source>
        <dbReference type="SAM" id="MobiDB-lite"/>
    </source>
</evidence>
<dbReference type="PROSITE" id="PS50011">
    <property type="entry name" value="PROTEIN_KINASE_DOM"/>
    <property type="match status" value="1"/>
</dbReference>
<feature type="compositionally biased region" description="Basic and acidic residues" evidence="10">
    <location>
        <begin position="582"/>
        <end position="597"/>
    </location>
</feature>